<dbReference type="InterPro" id="IPR025500">
    <property type="entry name" value="DUF4390"/>
</dbReference>
<dbReference type="RefSeq" id="WP_106227692.1">
    <property type="nucleotide sequence ID" value="NZ_PVTV01000013.1"/>
</dbReference>
<dbReference type="AlphaFoldDB" id="A0A2T0XGQ7"/>
<feature type="signal peptide" evidence="1">
    <location>
        <begin position="1"/>
        <end position="39"/>
    </location>
</feature>
<name>A0A2T0XGQ7_9BURK</name>
<reference evidence="2 3" key="1">
    <citation type="submission" date="2018-03" db="EMBL/GenBank/DDBJ databases">
        <title>Genomic Encyclopedia of Type Strains, Phase III (KMG-III): the genomes of soil and plant-associated and newly described type strains.</title>
        <authorList>
            <person name="Whitman W."/>
        </authorList>
    </citation>
    <scope>NUCLEOTIDE SEQUENCE [LARGE SCALE GENOMIC DNA]</scope>
    <source>
        <strain evidence="2 3">MWH-P2sevCIIIb</strain>
    </source>
</reference>
<dbReference type="OrthoDB" id="5298153at2"/>
<gene>
    <name evidence="2" type="ORF">BCM14_1856</name>
</gene>
<keyword evidence="1" id="KW-0732">Signal</keyword>
<comment type="caution">
    <text evidence="2">The sequence shown here is derived from an EMBL/GenBank/DDBJ whole genome shotgun (WGS) entry which is preliminary data.</text>
</comment>
<evidence type="ECO:0000256" key="1">
    <source>
        <dbReference type="SAM" id="SignalP"/>
    </source>
</evidence>
<organism evidence="2 3">
    <name type="scientific">Jezberella montanilacus</name>
    <dbReference type="NCBI Taxonomy" id="323426"/>
    <lineage>
        <taxon>Bacteria</taxon>
        <taxon>Pseudomonadati</taxon>
        <taxon>Pseudomonadota</taxon>
        <taxon>Betaproteobacteria</taxon>
        <taxon>Burkholderiales</taxon>
        <taxon>Alcaligenaceae</taxon>
        <taxon>Jezberella</taxon>
    </lineage>
</organism>
<dbReference type="Pfam" id="PF14334">
    <property type="entry name" value="DUF4390"/>
    <property type="match status" value="1"/>
</dbReference>
<protein>
    <submittedName>
        <fullName evidence="2">Uncharacterized protein DUF4390</fullName>
    </submittedName>
</protein>
<dbReference type="Proteomes" id="UP000238308">
    <property type="component" value="Unassembled WGS sequence"/>
</dbReference>
<sequence length="206" mass="23857">MTAFAWMSSKQKRACARQHLSMVLALLLLCVFVPHVSHAAEAKVTQIEPRVVQGQLNLDVDFSLELNRVMIDALERGVPLYFTVDIEIGQSRWWWFDHKVVETSLIRRLTYNTLTRQWRLAAGDLGIPMASFKEGLAALQQLRDWPIAPIDRFDPNVKYDGKVRIRLDNSQLARPLQIDALNRGAWLLTSEWAPFDFSVRTYEYRK</sequence>
<evidence type="ECO:0000313" key="3">
    <source>
        <dbReference type="Proteomes" id="UP000238308"/>
    </source>
</evidence>
<evidence type="ECO:0000313" key="2">
    <source>
        <dbReference type="EMBL" id="PRY98139.1"/>
    </source>
</evidence>
<feature type="chain" id="PRO_5015599357" evidence="1">
    <location>
        <begin position="40"/>
        <end position="206"/>
    </location>
</feature>
<dbReference type="EMBL" id="PVTV01000013">
    <property type="protein sequence ID" value="PRY98139.1"/>
    <property type="molecule type" value="Genomic_DNA"/>
</dbReference>
<keyword evidence="3" id="KW-1185">Reference proteome</keyword>
<proteinExistence type="predicted"/>
<accession>A0A2T0XGQ7</accession>